<sequence>MPAISRKGDSASGHGCFPPTSAVSASPNVYINDIPALRQGDAVAAHGCGKCPPHPRSVAGGSATVFVNGRPVARLGDSVDCGGAMAAASGNVYAGG</sequence>
<evidence type="ECO:0000313" key="2">
    <source>
        <dbReference type="EMBL" id="TQM90402.1"/>
    </source>
</evidence>
<protein>
    <submittedName>
        <fullName evidence="3">Putative Zn-binding protein involved in type VI secretion</fullName>
    </submittedName>
</protein>
<gene>
    <name evidence="3" type="ORF">BD293_0038</name>
    <name evidence="2" type="ORF">BD293_3781</name>
</gene>
<dbReference type="InterPro" id="IPR008727">
    <property type="entry name" value="PAAR_motif"/>
</dbReference>
<dbReference type="RefSeq" id="WP_142079285.1">
    <property type="nucleotide sequence ID" value="NZ_VFPT01000001.1"/>
</dbReference>
<dbReference type="AlphaFoldDB" id="A0A543K8U2"/>
<evidence type="ECO:0000313" key="3">
    <source>
        <dbReference type="EMBL" id="TQM91487.1"/>
    </source>
</evidence>
<dbReference type="Gene3D" id="2.60.200.60">
    <property type="match status" value="1"/>
</dbReference>
<dbReference type="OrthoDB" id="9807902at2"/>
<accession>A0A543K8U2</accession>
<dbReference type="CDD" id="cd14737">
    <property type="entry name" value="PAAR_1"/>
    <property type="match status" value="1"/>
</dbReference>
<evidence type="ECO:0000256" key="1">
    <source>
        <dbReference type="SAM" id="MobiDB-lite"/>
    </source>
</evidence>
<keyword evidence="4" id="KW-1185">Reference proteome</keyword>
<name>A0A543K8U2_9RHOB</name>
<reference evidence="3 4" key="1">
    <citation type="submission" date="2019-06" db="EMBL/GenBank/DDBJ databases">
        <title>Genomic Encyclopedia of Archaeal and Bacterial Type Strains, Phase II (KMG-II): from individual species to whole genera.</title>
        <authorList>
            <person name="Goeker M."/>
        </authorList>
    </citation>
    <scope>NUCLEOTIDE SEQUENCE [LARGE SCALE GENOMIC DNA]</scope>
    <source>
        <strain evidence="3 4">DSM 18423</strain>
    </source>
</reference>
<dbReference type="Pfam" id="PF05488">
    <property type="entry name" value="PAAR_motif"/>
    <property type="match status" value="1"/>
</dbReference>
<feature type="region of interest" description="Disordered" evidence="1">
    <location>
        <begin position="1"/>
        <end position="25"/>
    </location>
</feature>
<dbReference type="Proteomes" id="UP000320582">
    <property type="component" value="Unassembled WGS sequence"/>
</dbReference>
<organism evidence="3 4">
    <name type="scientific">Roseinatronobacter monicus</name>
    <dbReference type="NCBI Taxonomy" id="393481"/>
    <lineage>
        <taxon>Bacteria</taxon>
        <taxon>Pseudomonadati</taxon>
        <taxon>Pseudomonadota</taxon>
        <taxon>Alphaproteobacteria</taxon>
        <taxon>Rhodobacterales</taxon>
        <taxon>Paracoccaceae</taxon>
        <taxon>Roseinatronobacter</taxon>
    </lineage>
</organism>
<comment type="caution">
    <text evidence="3">The sequence shown here is derived from an EMBL/GenBank/DDBJ whole genome shotgun (WGS) entry which is preliminary data.</text>
</comment>
<proteinExistence type="predicted"/>
<evidence type="ECO:0000313" key="4">
    <source>
        <dbReference type="Proteomes" id="UP000320582"/>
    </source>
</evidence>
<dbReference type="EMBL" id="VFPT01000001">
    <property type="protein sequence ID" value="TQM91487.1"/>
    <property type="molecule type" value="Genomic_DNA"/>
</dbReference>
<dbReference type="EMBL" id="VFPT01000002">
    <property type="protein sequence ID" value="TQM90402.1"/>
    <property type="molecule type" value="Genomic_DNA"/>
</dbReference>